<reference evidence="10 11" key="1">
    <citation type="submission" date="2020-08" db="EMBL/GenBank/DDBJ databases">
        <title>Bridging the membrane lipid divide: bacteria of the FCB group superphylum have the potential to synthesize archaeal ether lipids.</title>
        <authorList>
            <person name="Villanueva L."/>
            <person name="Von Meijenfeldt F.A.B."/>
            <person name="Westbye A.B."/>
            <person name="Yadav S."/>
            <person name="Hopmans E.C."/>
            <person name="Dutilh B.E."/>
            <person name="Sinninghe Damste J.S."/>
        </authorList>
    </citation>
    <scope>NUCLEOTIDE SEQUENCE [LARGE SCALE GENOMIC DNA]</scope>
    <source>
        <strain evidence="10">NIOZ-UU100</strain>
    </source>
</reference>
<dbReference type="InterPro" id="IPR002942">
    <property type="entry name" value="S4_RNA-bd"/>
</dbReference>
<comment type="similarity">
    <text evidence="1 7">Belongs to the pseudouridine synthase RsuA family.</text>
</comment>
<comment type="function">
    <text evidence="5">Responsible for synthesis of pseudouridine from uracil-2605 in 23S ribosomal RNA.</text>
</comment>
<comment type="catalytic activity">
    <reaction evidence="4">
        <text>uridine(2605) in 23S rRNA = pseudouridine(2605) in 23S rRNA</text>
        <dbReference type="Rhea" id="RHEA:42520"/>
        <dbReference type="Rhea" id="RHEA-COMP:10095"/>
        <dbReference type="Rhea" id="RHEA-COMP:10096"/>
        <dbReference type="ChEBI" id="CHEBI:65314"/>
        <dbReference type="ChEBI" id="CHEBI:65315"/>
        <dbReference type="EC" id="5.4.99.22"/>
    </reaction>
</comment>
<dbReference type="GO" id="GO:0003723">
    <property type="term" value="F:RNA binding"/>
    <property type="evidence" value="ECO:0007669"/>
    <property type="project" value="UniProtKB-KW"/>
</dbReference>
<dbReference type="InterPro" id="IPR036986">
    <property type="entry name" value="S4_RNA-bd_sf"/>
</dbReference>
<dbReference type="PROSITE" id="PS01149">
    <property type="entry name" value="PSI_RSU"/>
    <property type="match status" value="1"/>
</dbReference>
<gene>
    <name evidence="10" type="ORF">H8D24_06560</name>
</gene>
<dbReference type="EMBL" id="JACNFK010000034">
    <property type="protein sequence ID" value="MBC8520049.1"/>
    <property type="molecule type" value="Genomic_DNA"/>
</dbReference>
<dbReference type="SUPFAM" id="SSF55120">
    <property type="entry name" value="Pseudouridine synthase"/>
    <property type="match status" value="1"/>
</dbReference>
<evidence type="ECO:0000256" key="2">
    <source>
        <dbReference type="ARBA" id="ARBA00022884"/>
    </source>
</evidence>
<evidence type="ECO:0000256" key="6">
    <source>
        <dbReference type="PROSITE-ProRule" id="PRU00182"/>
    </source>
</evidence>
<name>A0A8J6TNN0_9GAMM</name>
<organism evidence="10 11">
    <name type="scientific">Candidatus Thiopontia autotrophica</name>
    <dbReference type="NCBI Taxonomy" id="2841688"/>
    <lineage>
        <taxon>Bacteria</taxon>
        <taxon>Pseudomonadati</taxon>
        <taxon>Pseudomonadota</taxon>
        <taxon>Gammaproteobacteria</taxon>
        <taxon>Candidatus Thiopontia</taxon>
    </lineage>
</organism>
<accession>A0A8J6TNN0</accession>
<dbReference type="Gene3D" id="3.30.70.1560">
    <property type="entry name" value="Alpha-L RNA-binding motif"/>
    <property type="match status" value="1"/>
</dbReference>
<dbReference type="NCBIfam" id="TIGR00093">
    <property type="entry name" value="pseudouridine synthase"/>
    <property type="match status" value="1"/>
</dbReference>
<evidence type="ECO:0000256" key="4">
    <source>
        <dbReference type="ARBA" id="ARBA00036944"/>
    </source>
</evidence>
<dbReference type="GO" id="GO:0005829">
    <property type="term" value="C:cytosol"/>
    <property type="evidence" value="ECO:0007669"/>
    <property type="project" value="UniProtKB-ARBA"/>
</dbReference>
<evidence type="ECO:0000259" key="9">
    <source>
        <dbReference type="Pfam" id="PF01479"/>
    </source>
</evidence>
<dbReference type="GO" id="GO:0160139">
    <property type="term" value="F:23S rRNA pseudouridine(2605) synthase activity"/>
    <property type="evidence" value="ECO:0007669"/>
    <property type="project" value="UniProtKB-EC"/>
</dbReference>
<feature type="domain" description="Pseudouridine synthase RsuA/RluA-like" evidence="8">
    <location>
        <begin position="61"/>
        <end position="193"/>
    </location>
</feature>
<evidence type="ECO:0000259" key="8">
    <source>
        <dbReference type="Pfam" id="PF00849"/>
    </source>
</evidence>
<dbReference type="GO" id="GO:0000455">
    <property type="term" value="P:enzyme-directed rRNA pseudouridine synthesis"/>
    <property type="evidence" value="ECO:0007669"/>
    <property type="project" value="UniProtKB-ARBA"/>
</dbReference>
<dbReference type="InterPro" id="IPR020103">
    <property type="entry name" value="PsdUridine_synth_cat_dom_sf"/>
</dbReference>
<dbReference type="Pfam" id="PF01479">
    <property type="entry name" value="S4"/>
    <property type="match status" value="1"/>
</dbReference>
<dbReference type="FunFam" id="3.30.70.1560:FF:000001">
    <property type="entry name" value="Pseudouridine synthase"/>
    <property type="match status" value="1"/>
</dbReference>
<dbReference type="EC" id="5.4.99.-" evidence="7"/>
<dbReference type="InterPro" id="IPR018496">
    <property type="entry name" value="PsdUridine_synth_RsuA/RluB_CS"/>
</dbReference>
<evidence type="ECO:0000313" key="11">
    <source>
        <dbReference type="Proteomes" id="UP000654401"/>
    </source>
</evidence>
<feature type="domain" description="RNA-binding S4" evidence="9">
    <location>
        <begin position="1"/>
        <end position="40"/>
    </location>
</feature>
<dbReference type="InterPro" id="IPR000748">
    <property type="entry name" value="PsdUridine_synth_RsuA/RluB/E/F"/>
</dbReference>
<dbReference type="Gene3D" id="3.30.70.580">
    <property type="entry name" value="Pseudouridine synthase I, catalytic domain, N-terminal subdomain"/>
    <property type="match status" value="1"/>
</dbReference>
<evidence type="ECO:0000256" key="5">
    <source>
        <dbReference type="ARBA" id="ARBA00037383"/>
    </source>
</evidence>
<dbReference type="AlphaFoldDB" id="A0A8J6TNN0"/>
<dbReference type="CDD" id="cd02556">
    <property type="entry name" value="PseudoU_synth_RluB"/>
    <property type="match status" value="1"/>
</dbReference>
<dbReference type="Proteomes" id="UP000654401">
    <property type="component" value="Unassembled WGS sequence"/>
</dbReference>
<dbReference type="InterPro" id="IPR050343">
    <property type="entry name" value="RsuA_PseudoU_synthase"/>
</dbReference>
<dbReference type="Pfam" id="PF00849">
    <property type="entry name" value="PseudoU_synth_2"/>
    <property type="match status" value="1"/>
</dbReference>
<dbReference type="CDD" id="cd00165">
    <property type="entry name" value="S4"/>
    <property type="match status" value="1"/>
</dbReference>
<dbReference type="InterPro" id="IPR042092">
    <property type="entry name" value="PsdUridine_s_RsuA/RluB/E/F_cat"/>
</dbReference>
<proteinExistence type="inferred from homology"/>
<keyword evidence="3 7" id="KW-0413">Isomerase</keyword>
<dbReference type="PANTHER" id="PTHR47683:SF3">
    <property type="entry name" value="RIBOSOMAL LARGE SUBUNIT PSEUDOURIDINE SYNTHASE B"/>
    <property type="match status" value="1"/>
</dbReference>
<evidence type="ECO:0000256" key="7">
    <source>
        <dbReference type="RuleBase" id="RU003887"/>
    </source>
</evidence>
<dbReference type="SUPFAM" id="SSF55174">
    <property type="entry name" value="Alpha-L RNA-binding motif"/>
    <property type="match status" value="1"/>
</dbReference>
<dbReference type="Gene3D" id="3.10.290.10">
    <property type="entry name" value="RNA-binding S4 domain"/>
    <property type="match status" value="1"/>
</dbReference>
<keyword evidence="2 6" id="KW-0694">RNA-binding</keyword>
<dbReference type="PROSITE" id="PS50889">
    <property type="entry name" value="S4"/>
    <property type="match status" value="1"/>
</dbReference>
<dbReference type="PANTHER" id="PTHR47683">
    <property type="entry name" value="PSEUDOURIDINE SYNTHASE FAMILY PROTEIN-RELATED"/>
    <property type="match status" value="1"/>
</dbReference>
<dbReference type="NCBIfam" id="NF007976">
    <property type="entry name" value="PRK10700.1"/>
    <property type="match status" value="1"/>
</dbReference>
<comment type="caution">
    <text evidence="10">The sequence shown here is derived from an EMBL/GenBank/DDBJ whole genome shotgun (WGS) entry which is preliminary data.</text>
</comment>
<dbReference type="InterPro" id="IPR020094">
    <property type="entry name" value="TruA/RsuA/RluB/E/F_N"/>
</dbReference>
<protein>
    <recommendedName>
        <fullName evidence="7">Pseudouridine synthase</fullName>
        <ecNumber evidence="7">5.4.99.-</ecNumber>
    </recommendedName>
</protein>
<sequence length="243" mass="27626">MARAGIGSRRQVERWMKEGRVKVNRQPAELGVRVTASDEIRFDGELINPFPKSGMRNRSRVILYNKPARQMTTRSDPEGRDTVFKHLPKIRGARWISVGRLDYNTSGLLLFTTDGDLANRLMHPSAEVEREYAVRTLGGATDEQLDQLIKGVELEDGVAKFSDIVDSGGQGVNHWYHVVLQEGRNREVRRMWEAVGLTVSRLMRVRYGPIFLGKQVRAGKSRELTQEEIAELRNVARVDEAKE</sequence>
<dbReference type="InterPro" id="IPR006145">
    <property type="entry name" value="PsdUridine_synth_RsuA/RluA"/>
</dbReference>
<evidence type="ECO:0000313" key="10">
    <source>
        <dbReference type="EMBL" id="MBC8520049.1"/>
    </source>
</evidence>
<evidence type="ECO:0000256" key="3">
    <source>
        <dbReference type="ARBA" id="ARBA00023235"/>
    </source>
</evidence>
<evidence type="ECO:0000256" key="1">
    <source>
        <dbReference type="ARBA" id="ARBA00008348"/>
    </source>
</evidence>